<comment type="caution">
    <text evidence="2">The sequence shown here is derived from an EMBL/GenBank/DDBJ whole genome shotgun (WGS) entry which is preliminary data.</text>
</comment>
<evidence type="ECO:0008006" key="4">
    <source>
        <dbReference type="Google" id="ProtNLM"/>
    </source>
</evidence>
<keyword evidence="1" id="KW-0472">Membrane</keyword>
<keyword evidence="3" id="KW-1185">Reference proteome</keyword>
<keyword evidence="1" id="KW-0812">Transmembrane</keyword>
<feature type="transmembrane region" description="Helical" evidence="1">
    <location>
        <begin position="236"/>
        <end position="255"/>
    </location>
</feature>
<feature type="transmembrane region" description="Helical" evidence="1">
    <location>
        <begin position="212"/>
        <end position="230"/>
    </location>
</feature>
<dbReference type="RefSeq" id="WP_238680896.1">
    <property type="nucleotide sequence ID" value="NZ_JAKKFD010000044.1"/>
</dbReference>
<keyword evidence="1" id="KW-1133">Transmembrane helix</keyword>
<gene>
    <name evidence="2" type="ORF">NIE79_004482</name>
</gene>
<feature type="transmembrane region" description="Helical" evidence="1">
    <location>
        <begin position="120"/>
        <end position="138"/>
    </location>
</feature>
<dbReference type="EMBL" id="JAKKFD010000044">
    <property type="protein sequence ID" value="MCG5445953.1"/>
    <property type="molecule type" value="Genomic_DNA"/>
</dbReference>
<name>A0ABS9N7N6_9ACTN</name>
<feature type="transmembrane region" description="Helical" evidence="1">
    <location>
        <begin position="188"/>
        <end position="205"/>
    </location>
</feature>
<organism evidence="2 3">
    <name type="scientific">Micromonospora trifolii</name>
    <dbReference type="NCBI Taxonomy" id="2911208"/>
    <lineage>
        <taxon>Bacteria</taxon>
        <taxon>Bacillati</taxon>
        <taxon>Actinomycetota</taxon>
        <taxon>Actinomycetes</taxon>
        <taxon>Micromonosporales</taxon>
        <taxon>Micromonosporaceae</taxon>
        <taxon>Micromonospora</taxon>
    </lineage>
</organism>
<feature type="transmembrane region" description="Helical" evidence="1">
    <location>
        <begin position="159"/>
        <end position="182"/>
    </location>
</feature>
<evidence type="ECO:0000256" key="1">
    <source>
        <dbReference type="SAM" id="Phobius"/>
    </source>
</evidence>
<evidence type="ECO:0000313" key="2">
    <source>
        <dbReference type="EMBL" id="MCG5445953.1"/>
    </source>
</evidence>
<reference evidence="2 3" key="1">
    <citation type="submission" date="2022-01" db="EMBL/GenBank/DDBJ databases">
        <authorList>
            <person name="Riesco R."/>
            <person name="Trujillo M.E."/>
        </authorList>
    </citation>
    <scope>NUCLEOTIDE SEQUENCE [LARGE SCALE GENOMIC DNA]</scope>
    <source>
        <strain evidence="2 3">NIE79</strain>
    </source>
</reference>
<feature type="transmembrane region" description="Helical" evidence="1">
    <location>
        <begin position="96"/>
        <end position="114"/>
    </location>
</feature>
<sequence>MTWHLLDEDLRAYATRTLAAPGLWSTEAHLAACGECRERLAAAATIDFKSAIDGGWARLDVALDAPRPGPVERLMITVGVPDHTARLLAATPALRLSWLVAIAVTAALTATVAVFTDPVVFLAVAPLLPLVAVAMSFAPGIDPTYEIAVVAPIRSFRLLLLRCLAVLSATTALSAVASLFIVEYGLRATGWFLPSLALTVLSVLLSPRLGAGPAAVVVGVGWAALVAATVGDLLVFTVAGQVGVGIVGGIAAVALSRQRGTYDRYHVPNLMRRAS</sequence>
<dbReference type="Proteomes" id="UP001201629">
    <property type="component" value="Unassembled WGS sequence"/>
</dbReference>
<accession>A0ABS9N7N6</accession>
<protein>
    <recommendedName>
        <fullName evidence="4">Zf-HC2 domain-containing protein</fullName>
    </recommendedName>
</protein>
<proteinExistence type="predicted"/>
<evidence type="ECO:0000313" key="3">
    <source>
        <dbReference type="Proteomes" id="UP001201629"/>
    </source>
</evidence>